<sequence>MRNVTSRLLVLAIIILAAYSLELKLDLFPSISDPDEPVAAVSKQQVKLNTLDGTVTESSVAGEGPYDKLELELAAGFQARSGQFSVTYTGNRKQLSDNMTDIIRSALMHDDYSAYILESYLYTIRSWGNKSTIAIEAKFRETKEQSAEVDAHVEATLAKLITPGMNDHEKVKVIHDWIVTHVEYDQSLSYYTAYEAITLGTAVCQGYSLLGYRMLEKAGLEVRIAEGTVNTGEHAWNMVKLDGIWYHLDLTWDDPVGAEPGSPIRYSYYLKTDEELRLDHGWTREYPAAENAYADALQAMENGGNGEQARLAAKLKLAIGLHWLEEKNTVRGKDALKTTIAGAIHDGAGGLQFRYTDADGFPEALKEAFEDAPVAVGYRASYEPYAGDDSLIVNIQLEYP</sequence>
<gene>
    <name evidence="2" type="ORF">PAT3040_04567</name>
</gene>
<dbReference type="EMBL" id="BDQX01000281">
    <property type="protein sequence ID" value="GBG09892.1"/>
    <property type="molecule type" value="Genomic_DNA"/>
</dbReference>
<name>A0A2R5ET77_9BACL</name>
<dbReference type="PANTHER" id="PTHR46333">
    <property type="entry name" value="CYTOKINESIS PROTEIN 3"/>
    <property type="match status" value="1"/>
</dbReference>
<reference evidence="2 3" key="1">
    <citation type="submission" date="2017-08" db="EMBL/GenBank/DDBJ databases">
        <title>Substantial Increase in Enzyme Production by Combined Drug-Resistance Mutations in Paenibacillus agaridevorans.</title>
        <authorList>
            <person name="Tanaka Y."/>
            <person name="Funane K."/>
            <person name="Hosaka T."/>
            <person name="Shiwa Y."/>
            <person name="Fujita N."/>
            <person name="Miyazaki T."/>
            <person name="Yoshikawa H."/>
            <person name="Murakami K."/>
            <person name="Kasahara K."/>
            <person name="Inaoka T."/>
            <person name="Hiraga Y."/>
            <person name="Ochi K."/>
        </authorList>
    </citation>
    <scope>NUCLEOTIDE SEQUENCE [LARGE SCALE GENOMIC DNA]</scope>
    <source>
        <strain evidence="2 3">T-3040</strain>
    </source>
</reference>
<evidence type="ECO:0000313" key="3">
    <source>
        <dbReference type="Proteomes" id="UP000245202"/>
    </source>
</evidence>
<dbReference type="SMART" id="SM00460">
    <property type="entry name" value="TGc"/>
    <property type="match status" value="1"/>
</dbReference>
<organism evidence="2 3">
    <name type="scientific">Paenibacillus agaridevorans</name>
    <dbReference type="NCBI Taxonomy" id="171404"/>
    <lineage>
        <taxon>Bacteria</taxon>
        <taxon>Bacillati</taxon>
        <taxon>Bacillota</taxon>
        <taxon>Bacilli</taxon>
        <taxon>Bacillales</taxon>
        <taxon>Paenibacillaceae</taxon>
        <taxon>Paenibacillus</taxon>
    </lineage>
</organism>
<dbReference type="SUPFAM" id="SSF54001">
    <property type="entry name" value="Cysteine proteinases"/>
    <property type="match status" value="1"/>
</dbReference>
<dbReference type="PANTHER" id="PTHR46333:SF2">
    <property type="entry name" value="CYTOKINESIS PROTEIN 3"/>
    <property type="match status" value="1"/>
</dbReference>
<protein>
    <recommendedName>
        <fullName evidence="1">Transglutaminase-like domain-containing protein</fullName>
    </recommendedName>
</protein>
<dbReference type="RefSeq" id="WP_087566120.1">
    <property type="nucleotide sequence ID" value="NZ_BDQX01000281.1"/>
</dbReference>
<dbReference type="Proteomes" id="UP000245202">
    <property type="component" value="Unassembled WGS sequence"/>
</dbReference>
<dbReference type="Gene3D" id="3.10.620.30">
    <property type="match status" value="1"/>
</dbReference>
<dbReference type="InterPro" id="IPR038765">
    <property type="entry name" value="Papain-like_cys_pep_sf"/>
</dbReference>
<evidence type="ECO:0000259" key="1">
    <source>
        <dbReference type="SMART" id="SM00460"/>
    </source>
</evidence>
<dbReference type="Pfam" id="PF01841">
    <property type="entry name" value="Transglut_core"/>
    <property type="match status" value="1"/>
</dbReference>
<dbReference type="GO" id="GO:0005737">
    <property type="term" value="C:cytoplasm"/>
    <property type="evidence" value="ECO:0007669"/>
    <property type="project" value="TreeGrafter"/>
</dbReference>
<feature type="domain" description="Transglutaminase-like" evidence="1">
    <location>
        <begin position="196"/>
        <end position="252"/>
    </location>
</feature>
<accession>A0A2R5ET77</accession>
<comment type="caution">
    <text evidence="2">The sequence shown here is derived from an EMBL/GenBank/DDBJ whole genome shotgun (WGS) entry which is preliminary data.</text>
</comment>
<dbReference type="AlphaFoldDB" id="A0A2R5ET77"/>
<dbReference type="InterPro" id="IPR002931">
    <property type="entry name" value="Transglutaminase-like"/>
</dbReference>
<dbReference type="InterPro" id="IPR052557">
    <property type="entry name" value="CAP/Cytokinesis_protein"/>
</dbReference>
<keyword evidence="3" id="KW-1185">Reference proteome</keyword>
<evidence type="ECO:0000313" key="2">
    <source>
        <dbReference type="EMBL" id="GBG09892.1"/>
    </source>
</evidence>
<proteinExistence type="predicted"/>